<organism evidence="1 2">
    <name type="scientific">Metallosphaera cuprina (strain Ar-4)</name>
    <dbReference type="NCBI Taxonomy" id="1006006"/>
    <lineage>
        <taxon>Archaea</taxon>
        <taxon>Thermoproteota</taxon>
        <taxon>Thermoprotei</taxon>
        <taxon>Sulfolobales</taxon>
        <taxon>Sulfolobaceae</taxon>
        <taxon>Metallosphaera</taxon>
    </lineage>
</organism>
<dbReference type="KEGG" id="mcn:Mcup_0349"/>
<keyword evidence="2" id="KW-1185">Reference proteome</keyword>
<dbReference type="Gene3D" id="3.50.50.60">
    <property type="entry name" value="FAD/NAD(P)-binding domain"/>
    <property type="match status" value="1"/>
</dbReference>
<dbReference type="Proteomes" id="UP000007812">
    <property type="component" value="Chromosome"/>
</dbReference>
<evidence type="ECO:0000313" key="1">
    <source>
        <dbReference type="EMBL" id="AEB94457.1"/>
    </source>
</evidence>
<dbReference type="STRING" id="1006006.Mcup_0349"/>
<dbReference type="InterPro" id="IPR036188">
    <property type="entry name" value="FAD/NAD-bd_sf"/>
</dbReference>
<dbReference type="EMBL" id="CP002656">
    <property type="protein sequence ID" value="AEB94457.1"/>
    <property type="molecule type" value="Genomic_DNA"/>
</dbReference>
<sequence>MGRERLERWLDSELNVKRPVNAIIKGRTQVKVSEEVYHGEVFDASGWKGKATWVRAIEYVTEPLDKEEIEVTLDERNPTGFGWIVPLQDKTLVGAISLSDPSLFIPKVSKRVLSVHGGAIPRVKPTKNEIPSIGDRTGLIKTFTGGGIFGIAELLENFANYDKISKEIRKQYIITKILKNTWRLSLFWLRMMNEKTVNVNREFDFHSFLLSLRRL</sequence>
<dbReference type="HOGENOM" id="CLU_083533_0_0_2"/>
<protein>
    <submittedName>
        <fullName evidence="1">Uncharacterized protein</fullName>
    </submittedName>
</protein>
<proteinExistence type="predicted"/>
<name>F4FZM8_METCR</name>
<dbReference type="PATRIC" id="fig|1006006.8.peg.350"/>
<accession>F4FZM8</accession>
<dbReference type="eggNOG" id="arCOG00570">
    <property type="taxonomic scope" value="Archaea"/>
</dbReference>
<dbReference type="AlphaFoldDB" id="F4FZM8"/>
<gene>
    <name evidence="1" type="ordered locus">Mcup_0349</name>
</gene>
<reference evidence="1 2" key="1">
    <citation type="journal article" date="2011" name="J. Bacteriol.">
        <title>Complete genome sequence of Metallosphaera cuprina, a metal sulfide-oxidizing archaeon from a hot spring.</title>
        <authorList>
            <person name="Liu L.J."/>
            <person name="You X.Y."/>
            <person name="Zheng H."/>
            <person name="Wang S."/>
            <person name="Jiang C.Y."/>
            <person name="Liu S.J."/>
        </authorList>
    </citation>
    <scope>NUCLEOTIDE SEQUENCE [LARGE SCALE GENOMIC DNA]</scope>
    <source>
        <strain evidence="1 2">Ar-4</strain>
    </source>
</reference>
<evidence type="ECO:0000313" key="2">
    <source>
        <dbReference type="Proteomes" id="UP000007812"/>
    </source>
</evidence>